<organism evidence="11 12">
    <name type="scientific">Streptomyces xanthochromogenes</name>
    <dbReference type="NCBI Taxonomy" id="67384"/>
    <lineage>
        <taxon>Bacteria</taxon>
        <taxon>Bacillati</taxon>
        <taxon>Actinomycetota</taxon>
        <taxon>Actinomycetes</taxon>
        <taxon>Kitasatosporales</taxon>
        <taxon>Streptomycetaceae</taxon>
        <taxon>Streptomyces</taxon>
    </lineage>
</organism>
<evidence type="ECO:0000256" key="8">
    <source>
        <dbReference type="ARBA" id="ARBA00023012"/>
    </source>
</evidence>
<dbReference type="InterPro" id="IPR011712">
    <property type="entry name" value="Sig_transdc_His_kin_sub3_dim/P"/>
</dbReference>
<evidence type="ECO:0000256" key="3">
    <source>
        <dbReference type="ARBA" id="ARBA00022553"/>
    </source>
</evidence>
<keyword evidence="9" id="KW-1133">Transmembrane helix</keyword>
<keyword evidence="6 11" id="KW-0418">Kinase</keyword>
<evidence type="ECO:0000313" key="11">
    <source>
        <dbReference type="EMBL" id="GGY17830.1"/>
    </source>
</evidence>
<accession>A0ABQ2ZJ36</accession>
<evidence type="ECO:0000256" key="9">
    <source>
        <dbReference type="SAM" id="Phobius"/>
    </source>
</evidence>
<feature type="transmembrane region" description="Helical" evidence="9">
    <location>
        <begin position="144"/>
        <end position="161"/>
    </location>
</feature>
<keyword evidence="9" id="KW-0472">Membrane</keyword>
<feature type="transmembrane region" description="Helical" evidence="9">
    <location>
        <begin position="70"/>
        <end position="97"/>
    </location>
</feature>
<keyword evidence="4" id="KW-0808">Transferase</keyword>
<dbReference type="Pfam" id="PF07730">
    <property type="entry name" value="HisKA_3"/>
    <property type="match status" value="1"/>
</dbReference>
<comment type="catalytic activity">
    <reaction evidence="1">
        <text>ATP + protein L-histidine = ADP + protein N-phospho-L-histidine.</text>
        <dbReference type="EC" id="2.7.13.3"/>
    </reaction>
</comment>
<protein>
    <recommendedName>
        <fullName evidence="2">histidine kinase</fullName>
        <ecNumber evidence="2">2.7.13.3</ecNumber>
    </recommendedName>
</protein>
<dbReference type="EC" id="2.7.13.3" evidence="2"/>
<dbReference type="Gene3D" id="3.30.565.10">
    <property type="entry name" value="Histidine kinase-like ATPase, C-terminal domain"/>
    <property type="match status" value="1"/>
</dbReference>
<dbReference type="EMBL" id="BMUU01000001">
    <property type="protein sequence ID" value="GGY17830.1"/>
    <property type="molecule type" value="Genomic_DNA"/>
</dbReference>
<dbReference type="GeneID" id="96288800"/>
<dbReference type="GO" id="GO:0016301">
    <property type="term" value="F:kinase activity"/>
    <property type="evidence" value="ECO:0007669"/>
    <property type="project" value="UniProtKB-KW"/>
</dbReference>
<proteinExistence type="predicted"/>
<gene>
    <name evidence="11" type="ORF">GCM10010326_07850</name>
</gene>
<dbReference type="SUPFAM" id="SSF55874">
    <property type="entry name" value="ATPase domain of HSP90 chaperone/DNA topoisomerase II/histidine kinase"/>
    <property type="match status" value="1"/>
</dbReference>
<evidence type="ECO:0000256" key="4">
    <source>
        <dbReference type="ARBA" id="ARBA00022679"/>
    </source>
</evidence>
<dbReference type="CDD" id="cd16917">
    <property type="entry name" value="HATPase_UhpB-NarQ-NarX-like"/>
    <property type="match status" value="1"/>
</dbReference>
<keyword evidence="9" id="KW-0812">Transmembrane</keyword>
<evidence type="ECO:0000256" key="5">
    <source>
        <dbReference type="ARBA" id="ARBA00022741"/>
    </source>
</evidence>
<sequence length="398" mass="42890">MRSPIGHDEPWWDRYFLAPRTAAPRWTGDLILAAIGVVDCWPTLSTGRWWQQVSVLVAVGALWLRRRHPAAAFALTVPALFDGQALTLSCFALCALARQDRNRGLLSTAIVVVMVGDLLCWSPFRIWDGFAWAGVTLPDVGRHLAYAVLIGGAPAVVGLHYRARVELAQRIVELGDLRREEQRLLSQQAVRQERARIGWEMHDVVSHKAGLIAVQAGALSVTTTDATTHHKAEILRQLAVSALEELRSVLLVLRGDGSCSQGPALRPGIPDLALLVAESGVEAQLYISPAVTGLALPDALHRTVYRTVQESLTNVRKHAPGAPAIVSIDTAGPQLQVTVRNTPGTERPTVPLPGGGHGLTGLRERAAMLGGSCEGIRSPDGSFTVRLVLPLAARRPGH</sequence>
<keyword evidence="5" id="KW-0547">Nucleotide-binding</keyword>
<evidence type="ECO:0000256" key="7">
    <source>
        <dbReference type="ARBA" id="ARBA00022840"/>
    </source>
</evidence>
<keyword evidence="7" id="KW-0067">ATP-binding</keyword>
<dbReference type="InterPro" id="IPR036890">
    <property type="entry name" value="HATPase_C_sf"/>
</dbReference>
<dbReference type="Proteomes" id="UP000600946">
    <property type="component" value="Unassembled WGS sequence"/>
</dbReference>
<keyword evidence="3" id="KW-0597">Phosphoprotein</keyword>
<feature type="domain" description="Signal transduction histidine kinase subgroup 3 dimerisation and phosphoacceptor" evidence="10">
    <location>
        <begin position="193"/>
        <end position="255"/>
    </location>
</feature>
<feature type="transmembrane region" description="Helical" evidence="9">
    <location>
        <begin position="104"/>
        <end position="124"/>
    </location>
</feature>
<dbReference type="InterPro" id="IPR050482">
    <property type="entry name" value="Sensor_HK_TwoCompSys"/>
</dbReference>
<comment type="caution">
    <text evidence="11">The sequence shown here is derived from an EMBL/GenBank/DDBJ whole genome shotgun (WGS) entry which is preliminary data.</text>
</comment>
<dbReference type="RefSeq" id="WP_190026173.1">
    <property type="nucleotide sequence ID" value="NZ_BMUU01000001.1"/>
</dbReference>
<evidence type="ECO:0000256" key="2">
    <source>
        <dbReference type="ARBA" id="ARBA00012438"/>
    </source>
</evidence>
<keyword evidence="8" id="KW-0902">Two-component regulatory system</keyword>
<name>A0ABQ2ZJ36_9ACTN</name>
<dbReference type="Gene3D" id="1.20.5.1930">
    <property type="match status" value="1"/>
</dbReference>
<evidence type="ECO:0000256" key="6">
    <source>
        <dbReference type="ARBA" id="ARBA00022777"/>
    </source>
</evidence>
<evidence type="ECO:0000313" key="12">
    <source>
        <dbReference type="Proteomes" id="UP000600946"/>
    </source>
</evidence>
<reference evidence="12" key="1">
    <citation type="journal article" date="2019" name="Int. J. Syst. Evol. Microbiol.">
        <title>The Global Catalogue of Microorganisms (GCM) 10K type strain sequencing project: providing services to taxonomists for standard genome sequencing and annotation.</title>
        <authorList>
            <consortium name="The Broad Institute Genomics Platform"/>
            <consortium name="The Broad Institute Genome Sequencing Center for Infectious Disease"/>
            <person name="Wu L."/>
            <person name="Ma J."/>
        </authorList>
    </citation>
    <scope>NUCLEOTIDE SEQUENCE [LARGE SCALE GENOMIC DNA]</scope>
    <source>
        <strain evidence="12">JCM 4594</strain>
    </source>
</reference>
<dbReference type="PANTHER" id="PTHR24421:SF10">
    <property type="entry name" value="NITRATE_NITRITE SENSOR PROTEIN NARQ"/>
    <property type="match status" value="1"/>
</dbReference>
<dbReference type="PANTHER" id="PTHR24421">
    <property type="entry name" value="NITRATE/NITRITE SENSOR PROTEIN NARX-RELATED"/>
    <property type="match status" value="1"/>
</dbReference>
<evidence type="ECO:0000256" key="1">
    <source>
        <dbReference type="ARBA" id="ARBA00000085"/>
    </source>
</evidence>
<keyword evidence="12" id="KW-1185">Reference proteome</keyword>
<evidence type="ECO:0000259" key="10">
    <source>
        <dbReference type="Pfam" id="PF07730"/>
    </source>
</evidence>